<reference evidence="2 3" key="1">
    <citation type="journal article" date="2017" name="PLoS Biol.">
        <title>The sea cucumber genome provides insights into morphological evolution and visceral regeneration.</title>
        <authorList>
            <person name="Zhang X."/>
            <person name="Sun L."/>
            <person name="Yuan J."/>
            <person name="Sun Y."/>
            <person name="Gao Y."/>
            <person name="Zhang L."/>
            <person name="Li S."/>
            <person name="Dai H."/>
            <person name="Hamel J.F."/>
            <person name="Liu C."/>
            <person name="Yu Y."/>
            <person name="Liu S."/>
            <person name="Lin W."/>
            <person name="Guo K."/>
            <person name="Jin S."/>
            <person name="Xu P."/>
            <person name="Storey K.B."/>
            <person name="Huan P."/>
            <person name="Zhang T."/>
            <person name="Zhou Y."/>
            <person name="Zhang J."/>
            <person name="Lin C."/>
            <person name="Li X."/>
            <person name="Xing L."/>
            <person name="Huo D."/>
            <person name="Sun M."/>
            <person name="Wang L."/>
            <person name="Mercier A."/>
            <person name="Li F."/>
            <person name="Yang H."/>
            <person name="Xiang J."/>
        </authorList>
    </citation>
    <scope>NUCLEOTIDE SEQUENCE [LARGE SCALE GENOMIC DNA]</scope>
    <source>
        <strain evidence="2">Shaxun</strain>
        <tissue evidence="2">Muscle</tissue>
    </source>
</reference>
<evidence type="ECO:0000313" key="3">
    <source>
        <dbReference type="Proteomes" id="UP000230750"/>
    </source>
</evidence>
<evidence type="ECO:0000256" key="1">
    <source>
        <dbReference type="SAM" id="MobiDB-lite"/>
    </source>
</evidence>
<comment type="caution">
    <text evidence="2">The sequence shown here is derived from an EMBL/GenBank/DDBJ whole genome shotgun (WGS) entry which is preliminary data.</text>
</comment>
<dbReference type="EMBL" id="MRZV01000055">
    <property type="protein sequence ID" value="PIK60463.1"/>
    <property type="molecule type" value="Genomic_DNA"/>
</dbReference>
<dbReference type="Proteomes" id="UP000230750">
    <property type="component" value="Unassembled WGS sequence"/>
</dbReference>
<accession>A0A2G8LJM9</accession>
<evidence type="ECO:0000313" key="2">
    <source>
        <dbReference type="EMBL" id="PIK60463.1"/>
    </source>
</evidence>
<gene>
    <name evidence="2" type="ORF">BSL78_02572</name>
</gene>
<dbReference type="AlphaFoldDB" id="A0A2G8LJM9"/>
<name>A0A2G8LJM9_STIJA</name>
<keyword evidence="3" id="KW-1185">Reference proteome</keyword>
<feature type="compositionally biased region" description="Pro residues" evidence="1">
    <location>
        <begin position="123"/>
        <end position="134"/>
    </location>
</feature>
<organism evidence="2 3">
    <name type="scientific">Stichopus japonicus</name>
    <name type="common">Sea cucumber</name>
    <dbReference type="NCBI Taxonomy" id="307972"/>
    <lineage>
        <taxon>Eukaryota</taxon>
        <taxon>Metazoa</taxon>
        <taxon>Echinodermata</taxon>
        <taxon>Eleutherozoa</taxon>
        <taxon>Echinozoa</taxon>
        <taxon>Holothuroidea</taxon>
        <taxon>Aspidochirotacea</taxon>
        <taxon>Aspidochirotida</taxon>
        <taxon>Stichopodidae</taxon>
        <taxon>Apostichopus</taxon>
    </lineage>
</organism>
<sequence length="168" mass="18382">MAVASMPNMVTSQGMTFQEPFHSMHDSQQLLHPQIPSTSIQQEPPYPMSPPVRNRLMELLKIPPVPPSRFNNNYHPQIKVEPVMESMESMGSCKMGVDPMTPTSVDVGHLLGFLPVNSTHMQPQPPPPPPPPGHPTADTDLSTYDGTHHVPRIATSVYPECSTGPSTS</sequence>
<protein>
    <submittedName>
        <fullName evidence="2">Uncharacterized protein</fullName>
    </submittedName>
</protein>
<proteinExistence type="predicted"/>
<feature type="region of interest" description="Disordered" evidence="1">
    <location>
        <begin position="116"/>
        <end position="168"/>
    </location>
</feature>